<evidence type="ECO:0000313" key="1">
    <source>
        <dbReference type="EMBL" id="MEX6689473.1"/>
    </source>
</evidence>
<organism evidence="1 2">
    <name type="scientific">Danxiaibacter flavus</name>
    <dbReference type="NCBI Taxonomy" id="3049108"/>
    <lineage>
        <taxon>Bacteria</taxon>
        <taxon>Pseudomonadati</taxon>
        <taxon>Bacteroidota</taxon>
        <taxon>Chitinophagia</taxon>
        <taxon>Chitinophagales</taxon>
        <taxon>Chitinophagaceae</taxon>
        <taxon>Danxiaibacter</taxon>
    </lineage>
</organism>
<dbReference type="InterPro" id="IPR019619">
    <property type="entry name" value="DUF2490"/>
</dbReference>
<dbReference type="Proteomes" id="UP001560573">
    <property type="component" value="Unassembled WGS sequence"/>
</dbReference>
<sequence length="265" mass="31840">MTMATNKIQKIKRITVLITLCLPLLTISQTTPPKEINQQIQFWTSINTVTRFNERWGMLADFHIRRNNFIADPSFYFLRGAANYWIKDNMTVSLGYAHMWLAPSRSDWHTFSNENRVYQQFQVISKIRRSVILQRFRNEQRWQQKIVDDKRTNDYRFTNRVRYLFNYNYSIFKNNYLPSLVVADEILIHFGKEVVYNTFDQNRLFLGIKQNISPSLSFDFGYMNVYQQKYTGYQYDMNHTIRLFFYLNMGWKRKVTPPVSGTGEE</sequence>
<accession>A0ABV3ZI28</accession>
<protein>
    <submittedName>
        <fullName evidence="1">DUF2490 domain-containing protein</fullName>
    </submittedName>
</protein>
<keyword evidence="2" id="KW-1185">Reference proteome</keyword>
<comment type="caution">
    <text evidence="1">The sequence shown here is derived from an EMBL/GenBank/DDBJ whole genome shotgun (WGS) entry which is preliminary data.</text>
</comment>
<reference evidence="1 2" key="1">
    <citation type="submission" date="2023-07" db="EMBL/GenBank/DDBJ databases">
        <authorList>
            <person name="Lian W.-H."/>
        </authorList>
    </citation>
    <scope>NUCLEOTIDE SEQUENCE [LARGE SCALE GENOMIC DNA]</scope>
    <source>
        <strain evidence="1 2">SYSU DXS3180</strain>
    </source>
</reference>
<evidence type="ECO:0000313" key="2">
    <source>
        <dbReference type="Proteomes" id="UP001560573"/>
    </source>
</evidence>
<dbReference type="Pfam" id="PF10677">
    <property type="entry name" value="DUF2490"/>
    <property type="match status" value="1"/>
</dbReference>
<gene>
    <name evidence="1" type="ORF">QTN47_18340</name>
</gene>
<name>A0ABV3ZI28_9BACT</name>
<proteinExistence type="predicted"/>
<dbReference type="EMBL" id="JAULBC010000006">
    <property type="protein sequence ID" value="MEX6689473.1"/>
    <property type="molecule type" value="Genomic_DNA"/>
</dbReference>